<protein>
    <recommendedName>
        <fullName evidence="1">Aminoglycoside phosphotransferase domain-containing protein</fullName>
    </recommendedName>
</protein>
<name>A0A2X0I730_9ACTN</name>
<dbReference type="AlphaFoldDB" id="A0A2X0I730"/>
<accession>A0A2X0I730</accession>
<gene>
    <name evidence="2" type="ORF">DN069_36445</name>
</gene>
<organism evidence="2 3">
    <name type="scientific">Streptacidiphilus pinicola</name>
    <dbReference type="NCBI Taxonomy" id="2219663"/>
    <lineage>
        <taxon>Bacteria</taxon>
        <taxon>Bacillati</taxon>
        <taxon>Actinomycetota</taxon>
        <taxon>Actinomycetes</taxon>
        <taxon>Kitasatosporales</taxon>
        <taxon>Streptomycetaceae</taxon>
        <taxon>Streptacidiphilus</taxon>
    </lineage>
</organism>
<dbReference type="InterPro" id="IPR002575">
    <property type="entry name" value="Aminoglycoside_PTrfase"/>
</dbReference>
<evidence type="ECO:0000313" key="3">
    <source>
        <dbReference type="Proteomes" id="UP000248889"/>
    </source>
</evidence>
<comment type="caution">
    <text evidence="2">The sequence shown here is derived from an EMBL/GenBank/DDBJ whole genome shotgun (WGS) entry which is preliminary data.</text>
</comment>
<reference evidence="2 3" key="1">
    <citation type="submission" date="2018-06" db="EMBL/GenBank/DDBJ databases">
        <title>Streptacidiphilus pinicola sp. nov., isolated from pine grove soil.</title>
        <authorList>
            <person name="Roh S.G."/>
            <person name="Park S."/>
            <person name="Kim M.-K."/>
            <person name="Yun B.-R."/>
            <person name="Park J."/>
            <person name="Kim M.J."/>
            <person name="Kim Y.S."/>
            <person name="Kim S.B."/>
        </authorList>
    </citation>
    <scope>NUCLEOTIDE SEQUENCE [LARGE SCALE GENOMIC DNA]</scope>
    <source>
        <strain evidence="2 3">MMS16-CNU450</strain>
    </source>
</reference>
<dbReference type="Pfam" id="PF01636">
    <property type="entry name" value="APH"/>
    <property type="match status" value="1"/>
</dbReference>
<keyword evidence="3" id="KW-1185">Reference proteome</keyword>
<evidence type="ECO:0000313" key="2">
    <source>
        <dbReference type="EMBL" id="RAG80764.1"/>
    </source>
</evidence>
<dbReference type="OrthoDB" id="9814110at2"/>
<feature type="domain" description="Aminoglycoside phosphotransferase" evidence="1">
    <location>
        <begin position="8"/>
        <end position="209"/>
    </location>
</feature>
<proteinExistence type="predicted"/>
<evidence type="ECO:0000259" key="1">
    <source>
        <dbReference type="Pfam" id="PF01636"/>
    </source>
</evidence>
<dbReference type="EMBL" id="QKYN01000199">
    <property type="protein sequence ID" value="RAG80764.1"/>
    <property type="molecule type" value="Genomic_DNA"/>
</dbReference>
<sequence>MAKVEFGHAQTLRNEIRWYRDVARRGLPRRLFITSHAGPGLSFLLLKCFGDGSTVDAHALAGASGGKLGHHIASAVDSDTELFHRTQRRAGPAQVHRLVEQRLVRRRRQAFAFPYLRTLIDADIVTINGEPLPGTSRCLSRITGDPRLMSHLTPDRVGMTFGDLHCGNILVDGESTEVVDPRGGPLLPITYDYGKLVQSIEGGYGAVMAGQYVLWSPRSCGPTHAPCGSAAPKTAAR</sequence>
<dbReference type="InterPro" id="IPR011009">
    <property type="entry name" value="Kinase-like_dom_sf"/>
</dbReference>
<dbReference type="SUPFAM" id="SSF56112">
    <property type="entry name" value="Protein kinase-like (PK-like)"/>
    <property type="match status" value="1"/>
</dbReference>
<dbReference type="Proteomes" id="UP000248889">
    <property type="component" value="Unassembled WGS sequence"/>
</dbReference>